<dbReference type="Proteomes" id="UP000799536">
    <property type="component" value="Unassembled WGS sequence"/>
</dbReference>
<dbReference type="GO" id="GO:0000278">
    <property type="term" value="P:mitotic cell cycle"/>
    <property type="evidence" value="ECO:0007669"/>
    <property type="project" value="TreeGrafter"/>
</dbReference>
<dbReference type="GO" id="GO:0007020">
    <property type="term" value="P:microtubule nucleation"/>
    <property type="evidence" value="ECO:0007669"/>
    <property type="project" value="InterPro"/>
</dbReference>
<keyword evidence="11" id="KW-1185">Reference proteome</keyword>
<evidence type="ECO:0000313" key="10">
    <source>
        <dbReference type="EMBL" id="KAF2200095.1"/>
    </source>
</evidence>
<evidence type="ECO:0000256" key="3">
    <source>
        <dbReference type="ARBA" id="ARBA00022490"/>
    </source>
</evidence>
<evidence type="ECO:0000259" key="9">
    <source>
        <dbReference type="Pfam" id="PF17681"/>
    </source>
</evidence>
<proteinExistence type="inferred from homology"/>
<comment type="caution">
    <text evidence="10">The sequence shown here is derived from an EMBL/GenBank/DDBJ whole genome shotgun (WGS) entry which is preliminary data.</text>
</comment>
<dbReference type="GO" id="GO:0005874">
    <property type="term" value="C:microtubule"/>
    <property type="evidence" value="ECO:0007669"/>
    <property type="project" value="UniProtKB-KW"/>
</dbReference>
<dbReference type="Pfam" id="PF17681">
    <property type="entry name" value="GCP_N_terminal"/>
    <property type="match status" value="1"/>
</dbReference>
<feature type="domain" description="Gamma tubulin complex component C-terminal" evidence="8">
    <location>
        <begin position="326"/>
        <end position="750"/>
    </location>
</feature>
<dbReference type="AlphaFoldDB" id="A0A9P4JJ37"/>
<evidence type="ECO:0000256" key="5">
    <source>
        <dbReference type="ARBA" id="ARBA00023212"/>
    </source>
</evidence>
<dbReference type="OrthoDB" id="78652at2759"/>
<organism evidence="10 11">
    <name type="scientific">Delitschia confertaspora ATCC 74209</name>
    <dbReference type="NCBI Taxonomy" id="1513339"/>
    <lineage>
        <taxon>Eukaryota</taxon>
        <taxon>Fungi</taxon>
        <taxon>Dikarya</taxon>
        <taxon>Ascomycota</taxon>
        <taxon>Pezizomycotina</taxon>
        <taxon>Dothideomycetes</taxon>
        <taxon>Pleosporomycetidae</taxon>
        <taxon>Pleosporales</taxon>
        <taxon>Delitschiaceae</taxon>
        <taxon>Delitschia</taxon>
    </lineage>
</organism>
<dbReference type="GO" id="GO:0051225">
    <property type="term" value="P:spindle assembly"/>
    <property type="evidence" value="ECO:0007669"/>
    <property type="project" value="TreeGrafter"/>
</dbReference>
<evidence type="ECO:0000256" key="7">
    <source>
        <dbReference type="SAM" id="Coils"/>
    </source>
</evidence>
<protein>
    <recommendedName>
        <fullName evidence="6">Spindle pole body component</fullName>
    </recommendedName>
</protein>
<dbReference type="GO" id="GO:0000922">
    <property type="term" value="C:spindle pole"/>
    <property type="evidence" value="ECO:0007669"/>
    <property type="project" value="InterPro"/>
</dbReference>
<keyword evidence="4 6" id="KW-0493">Microtubule</keyword>
<feature type="coiled-coil region" evidence="7">
    <location>
        <begin position="651"/>
        <end position="715"/>
    </location>
</feature>
<accession>A0A9P4JJ37</accession>
<dbReference type="Pfam" id="PF04130">
    <property type="entry name" value="GCP_C_terminal"/>
    <property type="match status" value="1"/>
</dbReference>
<dbReference type="InterPro" id="IPR007259">
    <property type="entry name" value="GCP"/>
</dbReference>
<dbReference type="GO" id="GO:0044732">
    <property type="term" value="C:mitotic spindle pole body"/>
    <property type="evidence" value="ECO:0007669"/>
    <property type="project" value="TreeGrafter"/>
</dbReference>
<sequence>MLHEILLSLSGHPSVLFGAQDPARHLKPDSFPLLSPPEVQLLSSVGHLSSLHIRTRNHASNIAASHPSAICRAVATAITAHHLENFQRKIQEVEGQILMQDSTTVGAYNIVPLAGLVAEFSGWTKLMEWLWSIACFMLPSDASRMGKFSQGSDGDVASGAAIMDKLRTEAQTGYPDIENAAVYLGKVAEASWLRQLSGWVLYGRLPPFGTSDFFIQPEPEESDGYGFIIIHKLLPNFVTRQTASSILFIGKSLNQIRSFDKTSKTSTRSITSASELELLPFHIKKLSGISSPISSATLSEAIASIRLSLSRNMLQHLLPIEKILDILMVLYEFFLLGRGEFPMALISEADKQVRSRHQQYGQSQHGRVVQGILLKEGEVASVLARSWLILSSLSQEDTRTDDSLDLATKIIHLMPYSSSNSRPGTPGRAKESISSFPKITNVVFHDFLFSIPTHLTMDVRSSLDLFITNADLDTYSAINAYLLTLRRAHLHLTQLWRQSSIRREHPAPPGPLFSSSTHGRALLKRRRQRLDIRSRDMRKVWATCSAAVFFLAESEAYFQGEVIQGSWKAFRDWILDQEQQSIPEEIPSHERTAGDSEKFTASASTQAPHHDPETIASAHRSFLATIAFYLLLTDRTFTKVIREFFRHVDELVALISRLQTIQQNLDLEEDEGVEDSLANYNQEEKEVSLSLDRARKRLDSDMKALIARLRAIDAERIGLGPISSSQSSESPTFEPLRVGGVDRLLMKLDWAELEEDEEDD</sequence>
<feature type="domain" description="Gamma tubulin complex component protein N-terminal" evidence="9">
    <location>
        <begin position="2"/>
        <end position="318"/>
    </location>
</feature>
<keyword evidence="5 6" id="KW-0206">Cytoskeleton</keyword>
<evidence type="ECO:0000256" key="6">
    <source>
        <dbReference type="RuleBase" id="RU363050"/>
    </source>
</evidence>
<dbReference type="InterPro" id="IPR042241">
    <property type="entry name" value="GCP_C_sf"/>
</dbReference>
<dbReference type="Gene3D" id="1.20.120.1900">
    <property type="entry name" value="Gamma-tubulin complex, C-terminal domain"/>
    <property type="match status" value="1"/>
</dbReference>
<comment type="similarity">
    <text evidence="2 6">Belongs to the TUBGCP family.</text>
</comment>
<dbReference type="GO" id="GO:0051011">
    <property type="term" value="F:microtubule minus-end binding"/>
    <property type="evidence" value="ECO:0007669"/>
    <property type="project" value="TreeGrafter"/>
</dbReference>
<dbReference type="GO" id="GO:0051321">
    <property type="term" value="P:meiotic cell cycle"/>
    <property type="evidence" value="ECO:0007669"/>
    <property type="project" value="TreeGrafter"/>
</dbReference>
<dbReference type="InterPro" id="IPR040457">
    <property type="entry name" value="GCP_C"/>
</dbReference>
<dbReference type="GO" id="GO:0031122">
    <property type="term" value="P:cytoplasmic microtubule organization"/>
    <property type="evidence" value="ECO:0007669"/>
    <property type="project" value="TreeGrafter"/>
</dbReference>
<dbReference type="GO" id="GO:0043015">
    <property type="term" value="F:gamma-tubulin binding"/>
    <property type="evidence" value="ECO:0007669"/>
    <property type="project" value="InterPro"/>
</dbReference>
<evidence type="ECO:0000256" key="1">
    <source>
        <dbReference type="ARBA" id="ARBA00004267"/>
    </source>
</evidence>
<gene>
    <name evidence="10" type="ORF">GQ43DRAFT_89654</name>
</gene>
<reference evidence="10" key="1">
    <citation type="journal article" date="2020" name="Stud. Mycol.">
        <title>101 Dothideomycetes genomes: a test case for predicting lifestyles and emergence of pathogens.</title>
        <authorList>
            <person name="Haridas S."/>
            <person name="Albert R."/>
            <person name="Binder M."/>
            <person name="Bloem J."/>
            <person name="Labutti K."/>
            <person name="Salamov A."/>
            <person name="Andreopoulos B."/>
            <person name="Baker S."/>
            <person name="Barry K."/>
            <person name="Bills G."/>
            <person name="Bluhm B."/>
            <person name="Cannon C."/>
            <person name="Castanera R."/>
            <person name="Culley D."/>
            <person name="Daum C."/>
            <person name="Ezra D."/>
            <person name="Gonzalez J."/>
            <person name="Henrissat B."/>
            <person name="Kuo A."/>
            <person name="Liang C."/>
            <person name="Lipzen A."/>
            <person name="Lutzoni F."/>
            <person name="Magnuson J."/>
            <person name="Mondo S."/>
            <person name="Nolan M."/>
            <person name="Ohm R."/>
            <person name="Pangilinan J."/>
            <person name="Park H.-J."/>
            <person name="Ramirez L."/>
            <person name="Alfaro M."/>
            <person name="Sun H."/>
            <person name="Tritt A."/>
            <person name="Yoshinaga Y."/>
            <person name="Zwiers L.-H."/>
            <person name="Turgeon B."/>
            <person name="Goodwin S."/>
            <person name="Spatafora J."/>
            <person name="Crous P."/>
            <person name="Grigoriev I."/>
        </authorList>
    </citation>
    <scope>NUCLEOTIDE SEQUENCE</scope>
    <source>
        <strain evidence="10">ATCC 74209</strain>
    </source>
</reference>
<keyword evidence="3 6" id="KW-0963">Cytoplasm</keyword>
<evidence type="ECO:0000256" key="4">
    <source>
        <dbReference type="ARBA" id="ARBA00022701"/>
    </source>
</evidence>
<evidence type="ECO:0000259" key="8">
    <source>
        <dbReference type="Pfam" id="PF04130"/>
    </source>
</evidence>
<evidence type="ECO:0000256" key="2">
    <source>
        <dbReference type="ARBA" id="ARBA00010337"/>
    </source>
</evidence>
<evidence type="ECO:0000313" key="11">
    <source>
        <dbReference type="Proteomes" id="UP000799536"/>
    </source>
</evidence>
<keyword evidence="7" id="KW-0175">Coiled coil</keyword>
<dbReference type="InterPro" id="IPR041470">
    <property type="entry name" value="GCP_N"/>
</dbReference>
<dbReference type="EMBL" id="ML994040">
    <property type="protein sequence ID" value="KAF2200095.1"/>
    <property type="molecule type" value="Genomic_DNA"/>
</dbReference>
<dbReference type="PANTHER" id="PTHR19302:SF27">
    <property type="entry name" value="GAMMA-TUBULIN COMPLEX COMPONENT 4"/>
    <property type="match status" value="1"/>
</dbReference>
<name>A0A9P4JJ37_9PLEO</name>
<comment type="subcellular location">
    <subcellularLocation>
        <location evidence="1 6">Cytoplasm</location>
        <location evidence="1 6">Cytoskeleton</location>
        <location evidence="1 6">Microtubule organizing center</location>
    </subcellularLocation>
</comment>
<dbReference type="PANTHER" id="PTHR19302">
    <property type="entry name" value="GAMMA TUBULIN COMPLEX PROTEIN"/>
    <property type="match status" value="1"/>
</dbReference>
<dbReference type="GO" id="GO:0000930">
    <property type="term" value="C:gamma-tubulin complex"/>
    <property type="evidence" value="ECO:0007669"/>
    <property type="project" value="TreeGrafter"/>
</dbReference>